<evidence type="ECO:0000256" key="6">
    <source>
        <dbReference type="ARBA" id="ARBA00023136"/>
    </source>
</evidence>
<evidence type="ECO:0000256" key="1">
    <source>
        <dbReference type="ARBA" id="ARBA00004651"/>
    </source>
</evidence>
<comment type="subcellular location">
    <subcellularLocation>
        <location evidence="1">Cell membrane</location>
        <topology evidence="1">Multi-pass membrane protein</topology>
    </subcellularLocation>
</comment>
<keyword evidence="2" id="KW-1003">Cell membrane</keyword>
<name>A0A3A3G464_9BURK</name>
<evidence type="ECO:0000256" key="7">
    <source>
        <dbReference type="PIRSR" id="PIRSR600715-1"/>
    </source>
</evidence>
<dbReference type="GO" id="GO:0071555">
    <property type="term" value="P:cell wall organization"/>
    <property type="evidence" value="ECO:0007669"/>
    <property type="project" value="TreeGrafter"/>
</dbReference>
<dbReference type="GO" id="GO:0005886">
    <property type="term" value="C:plasma membrane"/>
    <property type="evidence" value="ECO:0007669"/>
    <property type="project" value="UniProtKB-SubCell"/>
</dbReference>
<dbReference type="EMBL" id="QYUQ01000002">
    <property type="protein sequence ID" value="RJG01292.1"/>
    <property type="molecule type" value="Genomic_DNA"/>
</dbReference>
<evidence type="ECO:0000313" key="9">
    <source>
        <dbReference type="EMBL" id="RJG01292.1"/>
    </source>
</evidence>
<keyword evidence="7" id="KW-0479">Metal-binding</keyword>
<reference evidence="10" key="1">
    <citation type="submission" date="2018-09" db="EMBL/GenBank/DDBJ databases">
        <authorList>
            <person name="Zhu H."/>
        </authorList>
    </citation>
    <scope>NUCLEOTIDE SEQUENCE [LARGE SCALE GENOMIC DNA]</scope>
    <source>
        <strain evidence="10">K1S02-23</strain>
    </source>
</reference>
<dbReference type="GO" id="GO:0009103">
    <property type="term" value="P:lipopolysaccharide biosynthetic process"/>
    <property type="evidence" value="ECO:0007669"/>
    <property type="project" value="TreeGrafter"/>
</dbReference>
<feature type="transmembrane region" description="Helical" evidence="8">
    <location>
        <begin position="270"/>
        <end position="290"/>
    </location>
</feature>
<evidence type="ECO:0000256" key="3">
    <source>
        <dbReference type="ARBA" id="ARBA00022679"/>
    </source>
</evidence>
<comment type="caution">
    <text evidence="9">The sequence shown here is derived from an EMBL/GenBank/DDBJ whole genome shotgun (WGS) entry which is preliminary data.</text>
</comment>
<dbReference type="GO" id="GO:0044038">
    <property type="term" value="P:cell wall macromolecule biosynthetic process"/>
    <property type="evidence" value="ECO:0007669"/>
    <property type="project" value="TreeGrafter"/>
</dbReference>
<evidence type="ECO:0000313" key="10">
    <source>
        <dbReference type="Proteomes" id="UP000266327"/>
    </source>
</evidence>
<feature type="transmembrane region" description="Helical" evidence="8">
    <location>
        <begin position="246"/>
        <end position="264"/>
    </location>
</feature>
<feature type="transmembrane region" description="Helical" evidence="8">
    <location>
        <begin position="157"/>
        <end position="178"/>
    </location>
</feature>
<dbReference type="OrthoDB" id="9783652at2"/>
<keyword evidence="4 8" id="KW-0812">Transmembrane</keyword>
<dbReference type="AlphaFoldDB" id="A0A3A3G464"/>
<dbReference type="PANTHER" id="PTHR22926:SF3">
    <property type="entry name" value="UNDECAPRENYL-PHOSPHATE ALPHA-N-ACETYLGLUCOSAMINYL 1-PHOSPHATE TRANSFERASE"/>
    <property type="match status" value="1"/>
</dbReference>
<protein>
    <submittedName>
        <fullName evidence="9">Glycosyl transferase 4 family protein</fullName>
    </submittedName>
</protein>
<proteinExistence type="predicted"/>
<sequence length="404" mass="43860">MTSNVGWISRTLENAVVGLADAGMLMTFWVALIASLTVSVLIVFTERWHGRYSFDNDFHGVQKVHKNPVPRTGGIALMTGILVASVFGIFGYSSGVPQVNESGIFKLLLAATPALLAGLIEDMTKNVSVKMRLIATFASAILAAWLLGAHLPRLDFWGLDGVLHLIPVSLAITAFAVAGVTNSINIVDGFNGVAGGAIVVVLAGMGFLSWQAGDAFVTQLALAGIGTTLGFLILNYPTGRLFMGDGGAYLLGFWAAEVAVLTIVRNPQINTWQVLAIFAYPVIEVVFSMYRRKIVRRAAVGAPDRLHLHSLFYRRLACQKIPRTTEYPWIRNASVAWFVSLWMGIATFLAISIGNTISVAVALVLIQSLAYMAVYARLIRGHWGRCLNPVVIFGWRSEPRSRPI</sequence>
<feature type="transmembrane region" description="Helical" evidence="8">
    <location>
        <begin position="73"/>
        <end position="92"/>
    </location>
</feature>
<feature type="binding site" evidence="7">
    <location>
        <position position="185"/>
    </location>
    <ligand>
        <name>Mg(2+)</name>
        <dbReference type="ChEBI" id="CHEBI:18420"/>
    </ligand>
</feature>
<dbReference type="RefSeq" id="WP_119784741.1">
    <property type="nucleotide sequence ID" value="NZ_QYUQ01000002.1"/>
</dbReference>
<dbReference type="GO" id="GO:0016780">
    <property type="term" value="F:phosphotransferase activity, for other substituted phosphate groups"/>
    <property type="evidence" value="ECO:0007669"/>
    <property type="project" value="InterPro"/>
</dbReference>
<comment type="cofactor">
    <cofactor evidence="7">
        <name>Mg(2+)</name>
        <dbReference type="ChEBI" id="CHEBI:18420"/>
    </cofactor>
</comment>
<feature type="transmembrane region" description="Helical" evidence="8">
    <location>
        <begin position="216"/>
        <end position="234"/>
    </location>
</feature>
<dbReference type="Proteomes" id="UP000266327">
    <property type="component" value="Unassembled WGS sequence"/>
</dbReference>
<dbReference type="Pfam" id="PF00953">
    <property type="entry name" value="Glycos_transf_4"/>
    <property type="match status" value="1"/>
</dbReference>
<dbReference type="CDD" id="cd06912">
    <property type="entry name" value="GT_MraY_like"/>
    <property type="match status" value="1"/>
</dbReference>
<dbReference type="PANTHER" id="PTHR22926">
    <property type="entry name" value="PHOSPHO-N-ACETYLMURAMOYL-PENTAPEPTIDE-TRANSFERASE"/>
    <property type="match status" value="1"/>
</dbReference>
<gene>
    <name evidence="9" type="ORF">D3878_06585</name>
</gene>
<feature type="transmembrane region" description="Helical" evidence="8">
    <location>
        <begin position="22"/>
        <end position="44"/>
    </location>
</feature>
<feature type="binding site" evidence="7">
    <location>
        <position position="245"/>
    </location>
    <ligand>
        <name>Mg(2+)</name>
        <dbReference type="ChEBI" id="CHEBI:18420"/>
    </ligand>
</feature>
<evidence type="ECO:0000256" key="4">
    <source>
        <dbReference type="ARBA" id="ARBA00022692"/>
    </source>
</evidence>
<keyword evidence="3 9" id="KW-0808">Transferase</keyword>
<feature type="transmembrane region" description="Helical" evidence="8">
    <location>
        <begin position="357"/>
        <end position="376"/>
    </location>
</feature>
<feature type="transmembrane region" description="Helical" evidence="8">
    <location>
        <begin position="190"/>
        <end position="210"/>
    </location>
</feature>
<accession>A0A3A3G464</accession>
<feature type="transmembrane region" description="Helical" evidence="8">
    <location>
        <begin position="329"/>
        <end position="351"/>
    </location>
</feature>
<feature type="transmembrane region" description="Helical" evidence="8">
    <location>
        <begin position="133"/>
        <end position="151"/>
    </location>
</feature>
<keyword evidence="6 8" id="KW-0472">Membrane</keyword>
<evidence type="ECO:0000256" key="5">
    <source>
        <dbReference type="ARBA" id="ARBA00022989"/>
    </source>
</evidence>
<feature type="transmembrane region" description="Helical" evidence="8">
    <location>
        <begin position="104"/>
        <end position="121"/>
    </location>
</feature>
<evidence type="ECO:0000256" key="2">
    <source>
        <dbReference type="ARBA" id="ARBA00022475"/>
    </source>
</evidence>
<dbReference type="InterPro" id="IPR000715">
    <property type="entry name" value="Glycosyl_transferase_4"/>
</dbReference>
<evidence type="ECO:0000256" key="8">
    <source>
        <dbReference type="SAM" id="Phobius"/>
    </source>
</evidence>
<dbReference type="GO" id="GO:0046872">
    <property type="term" value="F:metal ion binding"/>
    <property type="evidence" value="ECO:0007669"/>
    <property type="project" value="UniProtKB-KW"/>
</dbReference>
<keyword evidence="5 8" id="KW-1133">Transmembrane helix</keyword>
<organism evidence="9 10">
    <name type="scientific">Noviherbaspirillum sedimenti</name>
    <dbReference type="NCBI Taxonomy" id="2320865"/>
    <lineage>
        <taxon>Bacteria</taxon>
        <taxon>Pseudomonadati</taxon>
        <taxon>Pseudomonadota</taxon>
        <taxon>Betaproteobacteria</taxon>
        <taxon>Burkholderiales</taxon>
        <taxon>Oxalobacteraceae</taxon>
        <taxon>Noviherbaspirillum</taxon>
    </lineage>
</organism>
<keyword evidence="10" id="KW-1185">Reference proteome</keyword>
<keyword evidence="7" id="KW-0460">Magnesium</keyword>